<evidence type="ECO:0000256" key="1">
    <source>
        <dbReference type="SAM" id="MobiDB-lite"/>
    </source>
</evidence>
<dbReference type="HOGENOM" id="CLU_2004215_0_0_1"/>
<sequence>MERKGTSRDRKHHGRQPEREKGPTKPMAYNEVNCIFSLTSDFGSRSENIGDAGDSERTPGKKERKESCASPMPKAMGTPRGRRGLIDAMTNENVTFPQCPRRFLMEFQDIITQKPATHKGNARM</sequence>
<keyword evidence="3" id="KW-1185">Reference proteome</keyword>
<accession>A0A0C2XCA2</accession>
<evidence type="ECO:0000313" key="2">
    <source>
        <dbReference type="EMBL" id="KIM35558.1"/>
    </source>
</evidence>
<name>A0A0C2XCA2_HEBCY</name>
<reference evidence="2 3" key="1">
    <citation type="submission" date="2014-04" db="EMBL/GenBank/DDBJ databases">
        <authorList>
            <consortium name="DOE Joint Genome Institute"/>
            <person name="Kuo A."/>
            <person name="Gay G."/>
            <person name="Dore J."/>
            <person name="Kohler A."/>
            <person name="Nagy L.G."/>
            <person name="Floudas D."/>
            <person name="Copeland A."/>
            <person name="Barry K.W."/>
            <person name="Cichocki N."/>
            <person name="Veneault-Fourrey C."/>
            <person name="LaButti K."/>
            <person name="Lindquist E.A."/>
            <person name="Lipzen A."/>
            <person name="Lundell T."/>
            <person name="Morin E."/>
            <person name="Murat C."/>
            <person name="Sun H."/>
            <person name="Tunlid A."/>
            <person name="Henrissat B."/>
            <person name="Grigoriev I.V."/>
            <person name="Hibbett D.S."/>
            <person name="Martin F."/>
            <person name="Nordberg H.P."/>
            <person name="Cantor M.N."/>
            <person name="Hua S.X."/>
        </authorList>
    </citation>
    <scope>NUCLEOTIDE SEQUENCE [LARGE SCALE GENOMIC DNA]</scope>
    <source>
        <strain evidence="3">h7</strain>
    </source>
</reference>
<feature type="region of interest" description="Disordered" evidence="1">
    <location>
        <begin position="1"/>
        <end position="83"/>
    </location>
</feature>
<evidence type="ECO:0000313" key="3">
    <source>
        <dbReference type="Proteomes" id="UP000053424"/>
    </source>
</evidence>
<organism evidence="2 3">
    <name type="scientific">Hebeloma cylindrosporum</name>
    <dbReference type="NCBI Taxonomy" id="76867"/>
    <lineage>
        <taxon>Eukaryota</taxon>
        <taxon>Fungi</taxon>
        <taxon>Dikarya</taxon>
        <taxon>Basidiomycota</taxon>
        <taxon>Agaricomycotina</taxon>
        <taxon>Agaricomycetes</taxon>
        <taxon>Agaricomycetidae</taxon>
        <taxon>Agaricales</taxon>
        <taxon>Agaricineae</taxon>
        <taxon>Hymenogastraceae</taxon>
        <taxon>Hebeloma</taxon>
    </lineage>
</organism>
<dbReference type="EMBL" id="KN831818">
    <property type="protein sequence ID" value="KIM35558.1"/>
    <property type="molecule type" value="Genomic_DNA"/>
</dbReference>
<proteinExistence type="predicted"/>
<protein>
    <submittedName>
        <fullName evidence="2">Uncharacterized protein</fullName>
    </submittedName>
</protein>
<dbReference type="AlphaFoldDB" id="A0A0C2XCA2"/>
<feature type="compositionally biased region" description="Basic and acidic residues" evidence="1">
    <location>
        <begin position="54"/>
        <end position="67"/>
    </location>
</feature>
<reference evidence="3" key="2">
    <citation type="submission" date="2015-01" db="EMBL/GenBank/DDBJ databases">
        <title>Evolutionary Origins and Diversification of the Mycorrhizal Mutualists.</title>
        <authorList>
            <consortium name="DOE Joint Genome Institute"/>
            <consortium name="Mycorrhizal Genomics Consortium"/>
            <person name="Kohler A."/>
            <person name="Kuo A."/>
            <person name="Nagy L.G."/>
            <person name="Floudas D."/>
            <person name="Copeland A."/>
            <person name="Barry K.W."/>
            <person name="Cichocki N."/>
            <person name="Veneault-Fourrey C."/>
            <person name="LaButti K."/>
            <person name="Lindquist E.A."/>
            <person name="Lipzen A."/>
            <person name="Lundell T."/>
            <person name="Morin E."/>
            <person name="Murat C."/>
            <person name="Riley R."/>
            <person name="Ohm R."/>
            <person name="Sun H."/>
            <person name="Tunlid A."/>
            <person name="Henrissat B."/>
            <person name="Grigoriev I.V."/>
            <person name="Hibbett D.S."/>
            <person name="Martin F."/>
        </authorList>
    </citation>
    <scope>NUCLEOTIDE SEQUENCE [LARGE SCALE GENOMIC DNA]</scope>
    <source>
        <strain evidence="3">h7</strain>
    </source>
</reference>
<dbReference type="Proteomes" id="UP000053424">
    <property type="component" value="Unassembled WGS sequence"/>
</dbReference>
<gene>
    <name evidence="2" type="ORF">M413DRAFT_347698</name>
</gene>
<feature type="compositionally biased region" description="Polar residues" evidence="1">
    <location>
        <begin position="36"/>
        <end position="47"/>
    </location>
</feature>